<keyword evidence="1" id="KW-0805">Transcription regulation</keyword>
<keyword evidence="6" id="KW-1185">Reference proteome</keyword>
<feature type="domain" description="HTH gntR-type" evidence="4">
    <location>
        <begin position="8"/>
        <end position="76"/>
    </location>
</feature>
<dbReference type="Pfam" id="PF00392">
    <property type="entry name" value="GntR"/>
    <property type="match status" value="1"/>
</dbReference>
<sequence length="84" mass="9382">MIVWKASIPRWKQLYEILVERINTGEYPPGERMPSVMALMDEFGLAVATTQKAVAKLREDGLIYTEPGLGSFVAVPDKESPDQT</sequence>
<name>A0ABN3R606_9ACTN</name>
<dbReference type="InterPro" id="IPR050679">
    <property type="entry name" value="Bact_HTH_transcr_reg"/>
</dbReference>
<comment type="caution">
    <text evidence="5">The sequence shown here is derived from an EMBL/GenBank/DDBJ whole genome shotgun (WGS) entry which is preliminary data.</text>
</comment>
<dbReference type="EMBL" id="BAAATE010000001">
    <property type="protein sequence ID" value="GAA2644669.1"/>
    <property type="molecule type" value="Genomic_DNA"/>
</dbReference>
<dbReference type="Proteomes" id="UP001501666">
    <property type="component" value="Unassembled WGS sequence"/>
</dbReference>
<dbReference type="PANTHER" id="PTHR44846">
    <property type="entry name" value="MANNOSYL-D-GLYCERATE TRANSPORT/METABOLISM SYSTEM REPRESSOR MNGR-RELATED"/>
    <property type="match status" value="1"/>
</dbReference>
<dbReference type="SMART" id="SM00345">
    <property type="entry name" value="HTH_GNTR"/>
    <property type="match status" value="1"/>
</dbReference>
<dbReference type="Gene3D" id="1.10.10.10">
    <property type="entry name" value="Winged helix-like DNA-binding domain superfamily/Winged helix DNA-binding domain"/>
    <property type="match status" value="1"/>
</dbReference>
<evidence type="ECO:0000256" key="1">
    <source>
        <dbReference type="ARBA" id="ARBA00023015"/>
    </source>
</evidence>
<reference evidence="5 6" key="1">
    <citation type="journal article" date="2019" name="Int. J. Syst. Evol. Microbiol.">
        <title>The Global Catalogue of Microorganisms (GCM) 10K type strain sequencing project: providing services to taxonomists for standard genome sequencing and annotation.</title>
        <authorList>
            <consortium name="The Broad Institute Genomics Platform"/>
            <consortium name="The Broad Institute Genome Sequencing Center for Infectious Disease"/>
            <person name="Wu L."/>
            <person name="Ma J."/>
        </authorList>
    </citation>
    <scope>NUCLEOTIDE SEQUENCE [LARGE SCALE GENOMIC DNA]</scope>
    <source>
        <strain evidence="5 6">JCM 6835</strain>
    </source>
</reference>
<evidence type="ECO:0000313" key="5">
    <source>
        <dbReference type="EMBL" id="GAA2644669.1"/>
    </source>
</evidence>
<proteinExistence type="predicted"/>
<dbReference type="InterPro" id="IPR036390">
    <property type="entry name" value="WH_DNA-bd_sf"/>
</dbReference>
<gene>
    <name evidence="5" type="ORF">GCM10010412_006160</name>
</gene>
<keyword evidence="3" id="KW-0804">Transcription</keyword>
<dbReference type="CDD" id="cd07377">
    <property type="entry name" value="WHTH_GntR"/>
    <property type="match status" value="1"/>
</dbReference>
<protein>
    <submittedName>
        <fullName evidence="5">GntR family transcriptional regulator</fullName>
    </submittedName>
</protein>
<accession>A0ABN3R606</accession>
<dbReference type="PROSITE" id="PS50949">
    <property type="entry name" value="HTH_GNTR"/>
    <property type="match status" value="1"/>
</dbReference>
<dbReference type="InterPro" id="IPR000524">
    <property type="entry name" value="Tscrpt_reg_HTH_GntR"/>
</dbReference>
<keyword evidence="2" id="KW-0238">DNA-binding</keyword>
<dbReference type="PANTHER" id="PTHR44846:SF1">
    <property type="entry name" value="MANNOSYL-D-GLYCERATE TRANSPORT_METABOLISM SYSTEM REPRESSOR MNGR-RELATED"/>
    <property type="match status" value="1"/>
</dbReference>
<evidence type="ECO:0000259" key="4">
    <source>
        <dbReference type="PROSITE" id="PS50949"/>
    </source>
</evidence>
<evidence type="ECO:0000256" key="2">
    <source>
        <dbReference type="ARBA" id="ARBA00023125"/>
    </source>
</evidence>
<dbReference type="RefSeq" id="WP_346142953.1">
    <property type="nucleotide sequence ID" value="NZ_BAAATE010000001.1"/>
</dbReference>
<evidence type="ECO:0000256" key="3">
    <source>
        <dbReference type="ARBA" id="ARBA00023163"/>
    </source>
</evidence>
<dbReference type="SUPFAM" id="SSF46785">
    <property type="entry name" value="Winged helix' DNA-binding domain"/>
    <property type="match status" value="1"/>
</dbReference>
<evidence type="ECO:0000313" key="6">
    <source>
        <dbReference type="Proteomes" id="UP001501666"/>
    </source>
</evidence>
<dbReference type="InterPro" id="IPR036388">
    <property type="entry name" value="WH-like_DNA-bd_sf"/>
</dbReference>
<organism evidence="5 6">
    <name type="scientific">Nonomuraea recticatena</name>
    <dbReference type="NCBI Taxonomy" id="46178"/>
    <lineage>
        <taxon>Bacteria</taxon>
        <taxon>Bacillati</taxon>
        <taxon>Actinomycetota</taxon>
        <taxon>Actinomycetes</taxon>
        <taxon>Streptosporangiales</taxon>
        <taxon>Streptosporangiaceae</taxon>
        <taxon>Nonomuraea</taxon>
    </lineage>
</organism>